<dbReference type="Proteomes" id="UP000640274">
    <property type="component" value="Unassembled WGS sequence"/>
</dbReference>
<evidence type="ECO:0000313" key="2">
    <source>
        <dbReference type="Proteomes" id="UP000640274"/>
    </source>
</evidence>
<protein>
    <recommendedName>
        <fullName evidence="3">Spore coat protein</fullName>
    </recommendedName>
</protein>
<sequence length="75" mass="8301">MMQPLTGKEVEYIVDSISNEDLLIKQNAVAATTATNPAIRQICQQFQQVHEQNYNTLLNALNAHLPLAPTQPGNQ</sequence>
<keyword evidence="2" id="KW-1185">Reference proteome</keyword>
<organism evidence="1 2">
    <name type="scientific">Paenibacillus roseus</name>
    <dbReference type="NCBI Taxonomy" id="2798579"/>
    <lineage>
        <taxon>Bacteria</taxon>
        <taxon>Bacillati</taxon>
        <taxon>Bacillota</taxon>
        <taxon>Bacilli</taxon>
        <taxon>Bacillales</taxon>
        <taxon>Paenibacillaceae</taxon>
        <taxon>Paenibacillus</taxon>
    </lineage>
</organism>
<gene>
    <name evidence="1" type="ORF">JFN88_21850</name>
</gene>
<evidence type="ECO:0008006" key="3">
    <source>
        <dbReference type="Google" id="ProtNLM"/>
    </source>
</evidence>
<name>A0A934JB00_9BACL</name>
<dbReference type="AlphaFoldDB" id="A0A934JB00"/>
<reference evidence="1" key="1">
    <citation type="submission" date="2020-12" db="EMBL/GenBank/DDBJ databases">
        <authorList>
            <person name="Huq M.A."/>
        </authorList>
    </citation>
    <scope>NUCLEOTIDE SEQUENCE</scope>
    <source>
        <strain evidence="1">MAHUQ-46</strain>
    </source>
</reference>
<comment type="caution">
    <text evidence="1">The sequence shown here is derived from an EMBL/GenBank/DDBJ whole genome shotgun (WGS) entry which is preliminary data.</text>
</comment>
<proteinExistence type="predicted"/>
<evidence type="ECO:0000313" key="1">
    <source>
        <dbReference type="EMBL" id="MBJ6363861.1"/>
    </source>
</evidence>
<dbReference type="RefSeq" id="WP_199021454.1">
    <property type="nucleotide sequence ID" value="NZ_JAELUP010000107.1"/>
</dbReference>
<dbReference type="EMBL" id="JAELUP010000107">
    <property type="protein sequence ID" value="MBJ6363861.1"/>
    <property type="molecule type" value="Genomic_DNA"/>
</dbReference>
<accession>A0A934JB00</accession>